<keyword evidence="9" id="KW-1185">Reference proteome</keyword>
<dbReference type="PROSITE" id="PS00197">
    <property type="entry name" value="2FE2S_FER_1"/>
    <property type="match status" value="1"/>
</dbReference>
<sequence length="498" mass="53336">MASATGSLRSDIRFLLGDEERSLRDVDPQMTVLEYLRLSERKVGTKEGCAEGDCGACTVVLGEPDGDGGMAYRTVNACIQFVPTLDGKQLLTVEHLKSEDGTLHPVQQAMVDTHGSQCGFCTPGFVMSLYQLWLDGGEDDRGAINDALAGNLCRCTGYGPIIEAARKAGSVAANDSAEQKRRADIAARLTAMVADEGMLALEHPAGRYFAPRTSDALAELLVAHPDATVLAGGTDVGLWVTKMLKRLDPIIYIGDVADIQSVYETEDALIIGAGVTYSRAHDALGRVASDVGELVRRIGSRQIRNAGTVGGNIANGSPIGDTPPALIALGAKIVLRMGDVRREVPLEEFFITYGKQDRHPGEFVESVIVPKPKSGLVFKAYKISKRFDQDITAVLAAFAIKVDDAGKVVEFRAAFGGMAGTPMRAKKCEAALIGKDWDEASLNAAQMALASEFEPMSDMRASKEYRMLVAQNLLTKLFIETSAPEVATRLVGKEAAHV</sequence>
<keyword evidence="1" id="KW-0285">Flavoprotein</keyword>
<dbReference type="InterPro" id="IPR005107">
    <property type="entry name" value="CO_DH_flav_C"/>
</dbReference>
<dbReference type="PROSITE" id="PS51387">
    <property type="entry name" value="FAD_PCMH"/>
    <property type="match status" value="1"/>
</dbReference>
<dbReference type="InterPro" id="IPR002888">
    <property type="entry name" value="2Fe-2S-bd"/>
</dbReference>
<dbReference type="Pfam" id="PF00941">
    <property type="entry name" value="FAD_binding_5"/>
    <property type="match status" value="1"/>
</dbReference>
<dbReference type="PIRSF" id="PIRSF036557">
    <property type="entry name" value="XdhA_RC"/>
    <property type="match status" value="1"/>
</dbReference>
<proteinExistence type="predicted"/>
<dbReference type="SUPFAM" id="SSF55447">
    <property type="entry name" value="CO dehydrogenase flavoprotein C-terminal domain-like"/>
    <property type="match status" value="1"/>
</dbReference>
<dbReference type="PANTHER" id="PTHR45444">
    <property type="entry name" value="XANTHINE DEHYDROGENASE"/>
    <property type="match status" value="1"/>
</dbReference>
<evidence type="ECO:0000256" key="3">
    <source>
        <dbReference type="ARBA" id="ARBA00022827"/>
    </source>
</evidence>
<dbReference type="EC" id="1.17.1.4" evidence="8"/>
<dbReference type="Gene3D" id="3.30.390.50">
    <property type="entry name" value="CO dehydrogenase flavoprotein, C-terminal domain"/>
    <property type="match status" value="1"/>
</dbReference>
<dbReference type="InterPro" id="IPR001041">
    <property type="entry name" value="2Fe-2S_ferredoxin-type"/>
</dbReference>
<dbReference type="InterPro" id="IPR036010">
    <property type="entry name" value="2Fe-2S_ferredoxin-like_sf"/>
</dbReference>
<dbReference type="InterPro" id="IPR012675">
    <property type="entry name" value="Beta-grasp_dom_sf"/>
</dbReference>
<dbReference type="Pfam" id="PF00111">
    <property type="entry name" value="Fer2"/>
    <property type="match status" value="1"/>
</dbReference>
<evidence type="ECO:0000256" key="5">
    <source>
        <dbReference type="ARBA" id="ARBA00023004"/>
    </source>
</evidence>
<dbReference type="Gene3D" id="3.30.465.10">
    <property type="match status" value="1"/>
</dbReference>
<dbReference type="GO" id="GO:0004854">
    <property type="term" value="F:xanthine dehydrogenase activity"/>
    <property type="evidence" value="ECO:0007669"/>
    <property type="project" value="UniProtKB-EC"/>
</dbReference>
<dbReference type="EMBL" id="CP031555">
    <property type="protein sequence ID" value="AXO13362.1"/>
    <property type="molecule type" value="Genomic_DNA"/>
</dbReference>
<dbReference type="Proteomes" id="UP000256971">
    <property type="component" value="Chromosome"/>
</dbReference>
<dbReference type="SUPFAM" id="SSF56176">
    <property type="entry name" value="FAD-binding/transporter-associated domain-like"/>
    <property type="match status" value="1"/>
</dbReference>
<dbReference type="Pfam" id="PF01799">
    <property type="entry name" value="Fer2_2"/>
    <property type="match status" value="1"/>
</dbReference>
<organism evidence="8 9">
    <name type="scientific">Thalassospira indica</name>
    <dbReference type="NCBI Taxonomy" id="1891279"/>
    <lineage>
        <taxon>Bacteria</taxon>
        <taxon>Pseudomonadati</taxon>
        <taxon>Pseudomonadota</taxon>
        <taxon>Alphaproteobacteria</taxon>
        <taxon>Rhodospirillales</taxon>
        <taxon>Thalassospiraceae</taxon>
        <taxon>Thalassospira</taxon>
    </lineage>
</organism>
<protein>
    <submittedName>
        <fullName evidence="8">Xanthine dehydrogenase small subunit</fullName>
        <ecNumber evidence="8">1.17.1.4</ecNumber>
    </submittedName>
</protein>
<name>A0ABN5NCM0_9PROT</name>
<dbReference type="InterPro" id="IPR016167">
    <property type="entry name" value="FAD-bd_PCMH_sub1"/>
</dbReference>
<dbReference type="SUPFAM" id="SSF47741">
    <property type="entry name" value="CO dehydrogenase ISP C-domain like"/>
    <property type="match status" value="1"/>
</dbReference>
<keyword evidence="2" id="KW-0479">Metal-binding</keyword>
<dbReference type="Pfam" id="PF03450">
    <property type="entry name" value="CO_deh_flav_C"/>
    <property type="match status" value="1"/>
</dbReference>
<evidence type="ECO:0000259" key="6">
    <source>
        <dbReference type="PROSITE" id="PS51085"/>
    </source>
</evidence>
<dbReference type="InterPro" id="IPR016169">
    <property type="entry name" value="FAD-bd_PCMH_sub2"/>
</dbReference>
<dbReference type="InterPro" id="IPR036318">
    <property type="entry name" value="FAD-bd_PCMH-like_sf"/>
</dbReference>
<dbReference type="SMART" id="SM01092">
    <property type="entry name" value="CO_deh_flav_C"/>
    <property type="match status" value="1"/>
</dbReference>
<dbReference type="PROSITE" id="PS51085">
    <property type="entry name" value="2FE2S_FER_2"/>
    <property type="match status" value="1"/>
</dbReference>
<dbReference type="InterPro" id="IPR014307">
    <property type="entry name" value="Xanthine_DH_ssu"/>
</dbReference>
<dbReference type="NCBIfam" id="TIGR02963">
    <property type="entry name" value="xanthine_xdhA"/>
    <property type="match status" value="1"/>
</dbReference>
<evidence type="ECO:0000313" key="9">
    <source>
        <dbReference type="Proteomes" id="UP000256971"/>
    </source>
</evidence>
<dbReference type="InterPro" id="IPR036683">
    <property type="entry name" value="CO_DH_flav_C_dom_sf"/>
</dbReference>
<dbReference type="CDD" id="cd00207">
    <property type="entry name" value="fer2"/>
    <property type="match status" value="1"/>
</dbReference>
<dbReference type="InterPro" id="IPR012175">
    <property type="entry name" value="Xanth_DH_ssu_bac"/>
</dbReference>
<evidence type="ECO:0000256" key="2">
    <source>
        <dbReference type="ARBA" id="ARBA00022723"/>
    </source>
</evidence>
<evidence type="ECO:0000256" key="4">
    <source>
        <dbReference type="ARBA" id="ARBA00023002"/>
    </source>
</evidence>
<feature type="domain" description="FAD-binding PCMH-type" evidence="7">
    <location>
        <begin position="201"/>
        <end position="374"/>
    </location>
</feature>
<dbReference type="Gene3D" id="3.10.20.30">
    <property type="match status" value="1"/>
</dbReference>
<keyword evidence="3" id="KW-0274">FAD</keyword>
<dbReference type="Gene3D" id="3.30.43.10">
    <property type="entry name" value="Uridine Diphospho-n-acetylenolpyruvylglucosamine Reductase, domain 2"/>
    <property type="match status" value="1"/>
</dbReference>
<dbReference type="InterPro" id="IPR002346">
    <property type="entry name" value="Mopterin_DH_FAD-bd"/>
</dbReference>
<dbReference type="RefSeq" id="WP_064787668.1">
    <property type="nucleotide sequence ID" value="NZ_CP031555.1"/>
</dbReference>
<dbReference type="InterPro" id="IPR006058">
    <property type="entry name" value="2Fe2S_fd_BS"/>
</dbReference>
<dbReference type="SUPFAM" id="SSF54292">
    <property type="entry name" value="2Fe-2S ferredoxin-like"/>
    <property type="match status" value="1"/>
</dbReference>
<dbReference type="InterPro" id="IPR016166">
    <property type="entry name" value="FAD-bd_PCMH"/>
</dbReference>
<evidence type="ECO:0000313" key="8">
    <source>
        <dbReference type="EMBL" id="AXO13362.1"/>
    </source>
</evidence>
<reference evidence="8 9" key="1">
    <citation type="submission" date="2018-08" db="EMBL/GenBank/DDBJ databases">
        <title>Complete genome sequence of type strain Thalassospira indica MCCC 1A01103T, isolated from isolated from deep seawater of the Indian Ocean.</title>
        <authorList>
            <person name="Liu Y."/>
        </authorList>
    </citation>
    <scope>NUCLEOTIDE SEQUENCE [LARGE SCALE GENOMIC DNA]</scope>
    <source>
        <strain evidence="8 9">PB8BT</strain>
    </source>
</reference>
<dbReference type="PANTHER" id="PTHR45444:SF3">
    <property type="entry name" value="XANTHINE DEHYDROGENASE"/>
    <property type="match status" value="1"/>
</dbReference>
<evidence type="ECO:0000256" key="1">
    <source>
        <dbReference type="ARBA" id="ARBA00022630"/>
    </source>
</evidence>
<dbReference type="InterPro" id="IPR016208">
    <property type="entry name" value="Ald_Oxase/xanthine_DH-like"/>
</dbReference>
<accession>A0ABN5NCM0</accession>
<keyword evidence="4 8" id="KW-0560">Oxidoreductase</keyword>
<evidence type="ECO:0000259" key="7">
    <source>
        <dbReference type="PROSITE" id="PS51387"/>
    </source>
</evidence>
<feature type="domain" description="2Fe-2S ferredoxin-type" evidence="6">
    <location>
        <begin position="10"/>
        <end position="96"/>
    </location>
</feature>
<dbReference type="InterPro" id="IPR036884">
    <property type="entry name" value="2Fe-2S-bd_dom_sf"/>
</dbReference>
<dbReference type="Gene3D" id="1.10.150.120">
    <property type="entry name" value="[2Fe-2S]-binding domain"/>
    <property type="match status" value="1"/>
</dbReference>
<keyword evidence="5" id="KW-0408">Iron</keyword>
<gene>
    <name evidence="8" type="primary">xdhA</name>
    <name evidence="8" type="ORF">DY252_03150</name>
</gene>